<dbReference type="InterPro" id="IPR037768">
    <property type="entry name" value="C2B_Copine"/>
</dbReference>
<dbReference type="InterPro" id="IPR000008">
    <property type="entry name" value="C2_dom"/>
</dbReference>
<protein>
    <submittedName>
        <fullName evidence="7">CPNE7 protein</fullName>
    </submittedName>
</protein>
<comment type="caution">
    <text evidence="7">The sequence shown here is derived from an EMBL/GenBank/DDBJ whole genome shotgun (WGS) entry which is preliminary data.</text>
</comment>
<keyword evidence="3" id="KW-0677">Repeat</keyword>
<dbReference type="InterPro" id="IPR036465">
    <property type="entry name" value="vWFA_dom_sf"/>
</dbReference>
<dbReference type="SMART" id="SM00239">
    <property type="entry name" value="C2"/>
    <property type="match status" value="2"/>
</dbReference>
<dbReference type="FunFam" id="2.60.40.150:FF:000163">
    <property type="entry name" value="Copine 7"/>
    <property type="match status" value="1"/>
</dbReference>
<dbReference type="FunFam" id="3.40.50.410:FF:000176">
    <property type="entry name" value="Copine-7"/>
    <property type="match status" value="1"/>
</dbReference>
<dbReference type="PANTHER" id="PTHR10857">
    <property type="entry name" value="COPINE"/>
    <property type="match status" value="1"/>
</dbReference>
<feature type="domain" description="VWFA" evidence="6">
    <location>
        <begin position="352"/>
        <end position="551"/>
    </location>
</feature>
<dbReference type="AlphaFoldDB" id="A0A851V8B5"/>
<dbReference type="GO" id="GO:0046872">
    <property type="term" value="F:metal ion binding"/>
    <property type="evidence" value="ECO:0007669"/>
    <property type="project" value="UniProtKB-KW"/>
</dbReference>
<accession>A0A851V8B5</accession>
<organism evidence="7 8">
    <name type="scientific">Copsychus sechellarum</name>
    <dbReference type="NCBI Taxonomy" id="797021"/>
    <lineage>
        <taxon>Eukaryota</taxon>
        <taxon>Metazoa</taxon>
        <taxon>Chordata</taxon>
        <taxon>Craniata</taxon>
        <taxon>Vertebrata</taxon>
        <taxon>Euteleostomi</taxon>
        <taxon>Archelosauria</taxon>
        <taxon>Archosauria</taxon>
        <taxon>Dinosauria</taxon>
        <taxon>Saurischia</taxon>
        <taxon>Theropoda</taxon>
        <taxon>Coelurosauria</taxon>
        <taxon>Aves</taxon>
        <taxon>Neognathae</taxon>
        <taxon>Neoaves</taxon>
        <taxon>Telluraves</taxon>
        <taxon>Australaves</taxon>
        <taxon>Passeriformes</taxon>
        <taxon>Muscicapidae</taxon>
        <taxon>Copsychus</taxon>
    </lineage>
</organism>
<dbReference type="PROSITE" id="PS50004">
    <property type="entry name" value="C2"/>
    <property type="match status" value="2"/>
</dbReference>
<feature type="domain" description="C2" evidence="5">
    <location>
        <begin position="160"/>
        <end position="309"/>
    </location>
</feature>
<feature type="non-terminal residue" evidence="7">
    <location>
        <position position="603"/>
    </location>
</feature>
<feature type="non-terminal residue" evidence="7">
    <location>
        <position position="1"/>
    </location>
</feature>
<proteinExistence type="inferred from homology"/>
<evidence type="ECO:0000256" key="1">
    <source>
        <dbReference type="ARBA" id="ARBA00009048"/>
    </source>
</evidence>
<dbReference type="InterPro" id="IPR045052">
    <property type="entry name" value="Copine"/>
</dbReference>
<dbReference type="SMART" id="SM00327">
    <property type="entry name" value="VWA"/>
    <property type="match status" value="1"/>
</dbReference>
<dbReference type="CDD" id="cd04047">
    <property type="entry name" value="C2B_Copine"/>
    <property type="match status" value="1"/>
</dbReference>
<dbReference type="Gene3D" id="2.60.40.150">
    <property type="entry name" value="C2 domain"/>
    <property type="match status" value="2"/>
</dbReference>
<dbReference type="Pfam" id="PF07002">
    <property type="entry name" value="Copine"/>
    <property type="match status" value="1"/>
</dbReference>
<dbReference type="PROSITE" id="PS50234">
    <property type="entry name" value="VWFA"/>
    <property type="match status" value="1"/>
</dbReference>
<dbReference type="CDD" id="cd04048">
    <property type="entry name" value="C2A_Copine"/>
    <property type="match status" value="1"/>
</dbReference>
<dbReference type="FunFam" id="2.60.40.150:FF:000063">
    <property type="entry name" value="Copine 4"/>
    <property type="match status" value="1"/>
</dbReference>
<dbReference type="Pfam" id="PF00168">
    <property type="entry name" value="C2"/>
    <property type="match status" value="2"/>
</dbReference>
<evidence type="ECO:0000256" key="4">
    <source>
        <dbReference type="ARBA" id="ARBA00022837"/>
    </source>
</evidence>
<sequence>PRAPAGMGDVPEPCPQAPLAVLSKVELRVSCKHLLDRDTLNKSDPCVLLLMQSQGQWMEVDRSEVIKSNLNPVFAKIFTVDYYFEEVQKLRFEVYDSHGQAGVGTHDDDFLGGMECTVGQVRLGTPPGTPPWCPLPNRGLSQIVAQKRVTKPLFLKYGKFAGKSTITIISEEISGNNGYVELAFRAKKLDDKVSWVPGGHRAGWAGLCLILLPQDLFSKSDPFLEIYRIDDDRSEQLVYRTEVVKNNLSPIWEPFKVSLNSLCSCEEKRKLRCVVWDYDSRGKHDFIGEFFTTFEEMQKAMGENKVQWDCMNPKYKIKKRNYKNSGVVVLLDLKIHRVYSFLDYIMGGCQIHFTVAIDFTASNGDPRNSCSLHYINPYQPNEYLKALVAVGEICQDYDSDKKFSALGFGARIPPKYEVSHDFAINFNPDNDECEGIQGVVESYQSCLPKIQLYGPTNVAPIISKVARVAADEERTKEASQYFILLILTDGVVTDMADTREAIVRASYLPMSIIIVGVGNADFTDMQILDGDDGVLRSPKGEPVLRDIVQFVPFREFKNASPTALAKCVLAEVPKQVVEYYSYKAFPPRCPRPPTPDPSLGSPQ</sequence>
<dbReference type="GO" id="GO:0005886">
    <property type="term" value="C:plasma membrane"/>
    <property type="evidence" value="ECO:0007669"/>
    <property type="project" value="TreeGrafter"/>
</dbReference>
<keyword evidence="8" id="KW-1185">Reference proteome</keyword>
<gene>
    <name evidence="7" type="primary">Cpne7</name>
    <name evidence="7" type="ORF">COPSEC_R11238</name>
</gene>
<evidence type="ECO:0000256" key="3">
    <source>
        <dbReference type="ARBA" id="ARBA00022737"/>
    </source>
</evidence>
<dbReference type="CDD" id="cd01459">
    <property type="entry name" value="vWA_copine_like"/>
    <property type="match status" value="1"/>
</dbReference>
<dbReference type="GO" id="GO:0005544">
    <property type="term" value="F:calcium-dependent phospholipid binding"/>
    <property type="evidence" value="ECO:0007669"/>
    <property type="project" value="InterPro"/>
</dbReference>
<dbReference type="InterPro" id="IPR010734">
    <property type="entry name" value="Copine_C"/>
</dbReference>
<name>A0A851V8B5_9PASS</name>
<dbReference type="InterPro" id="IPR035892">
    <property type="entry name" value="C2_domain_sf"/>
</dbReference>
<keyword evidence="2" id="KW-0479">Metal-binding</keyword>
<keyword evidence="4" id="KW-0106">Calcium</keyword>
<dbReference type="InterPro" id="IPR002035">
    <property type="entry name" value="VWF_A"/>
</dbReference>
<evidence type="ECO:0000259" key="6">
    <source>
        <dbReference type="PROSITE" id="PS50234"/>
    </source>
</evidence>
<evidence type="ECO:0000256" key="2">
    <source>
        <dbReference type="ARBA" id="ARBA00022723"/>
    </source>
</evidence>
<feature type="domain" description="C2" evidence="5">
    <location>
        <begin position="6"/>
        <end position="133"/>
    </location>
</feature>
<evidence type="ECO:0000313" key="7">
    <source>
        <dbReference type="EMBL" id="NXD38994.1"/>
    </source>
</evidence>
<dbReference type="EMBL" id="WBNE01000063">
    <property type="protein sequence ID" value="NXD38994.1"/>
    <property type="molecule type" value="Genomic_DNA"/>
</dbReference>
<dbReference type="GO" id="GO:0071277">
    <property type="term" value="P:cellular response to calcium ion"/>
    <property type="evidence" value="ECO:0007669"/>
    <property type="project" value="TreeGrafter"/>
</dbReference>
<dbReference type="SUPFAM" id="SSF49562">
    <property type="entry name" value="C2 domain (Calcium/lipid-binding domain, CaLB)"/>
    <property type="match status" value="2"/>
</dbReference>
<reference evidence="7" key="1">
    <citation type="submission" date="2019-09" db="EMBL/GenBank/DDBJ databases">
        <title>Bird 10,000 Genomes (B10K) Project - Family phase.</title>
        <authorList>
            <person name="Zhang G."/>
        </authorList>
    </citation>
    <scope>NUCLEOTIDE SEQUENCE</scope>
    <source>
        <strain evidence="7">OUT-0061</strain>
        <tissue evidence="7">Blood</tissue>
    </source>
</reference>
<evidence type="ECO:0000259" key="5">
    <source>
        <dbReference type="PROSITE" id="PS50004"/>
    </source>
</evidence>
<dbReference type="OrthoDB" id="5855668at2759"/>
<dbReference type="Proteomes" id="UP000659062">
    <property type="component" value="Unassembled WGS sequence"/>
</dbReference>
<dbReference type="SUPFAM" id="SSF53300">
    <property type="entry name" value="vWA-like"/>
    <property type="match status" value="1"/>
</dbReference>
<dbReference type="PANTHER" id="PTHR10857:SF6">
    <property type="entry name" value="COPINE-7"/>
    <property type="match status" value="1"/>
</dbReference>
<comment type="similarity">
    <text evidence="1">Belongs to the copine family.</text>
</comment>
<evidence type="ECO:0000313" key="8">
    <source>
        <dbReference type="Proteomes" id="UP000659062"/>
    </source>
</evidence>